<feature type="domain" description="Protein kinase" evidence="8">
    <location>
        <begin position="97"/>
        <end position="348"/>
    </location>
</feature>
<dbReference type="PROSITE" id="PS00108">
    <property type="entry name" value="PROTEIN_KINASE_ST"/>
    <property type="match status" value="1"/>
</dbReference>
<dbReference type="PANTHER" id="PTHR24346">
    <property type="entry name" value="MAP/MICROTUBULE AFFINITY-REGULATING KINASE"/>
    <property type="match status" value="1"/>
</dbReference>
<keyword evidence="3 6" id="KW-0547">Nucleotide-binding</keyword>
<feature type="compositionally biased region" description="Polar residues" evidence="7">
    <location>
        <begin position="1"/>
        <end position="12"/>
    </location>
</feature>
<feature type="compositionally biased region" description="Low complexity" evidence="7">
    <location>
        <begin position="437"/>
        <end position="448"/>
    </location>
</feature>
<feature type="compositionally biased region" description="Polar residues" evidence="7">
    <location>
        <begin position="586"/>
        <end position="601"/>
    </location>
</feature>
<dbReference type="Pfam" id="PF00069">
    <property type="entry name" value="Pkinase"/>
    <property type="match status" value="1"/>
</dbReference>
<evidence type="ECO:0000256" key="5">
    <source>
        <dbReference type="ARBA" id="ARBA00022840"/>
    </source>
</evidence>
<name>A0A813WX20_ADIRI</name>
<dbReference type="GO" id="GO:0005524">
    <property type="term" value="F:ATP binding"/>
    <property type="evidence" value="ECO:0007669"/>
    <property type="project" value="UniProtKB-UniRule"/>
</dbReference>
<dbReference type="GO" id="GO:0050321">
    <property type="term" value="F:tau-protein kinase activity"/>
    <property type="evidence" value="ECO:0007669"/>
    <property type="project" value="TreeGrafter"/>
</dbReference>
<dbReference type="SMART" id="SM00220">
    <property type="entry name" value="S_TKc"/>
    <property type="match status" value="1"/>
</dbReference>
<dbReference type="GO" id="GO:0035556">
    <property type="term" value="P:intracellular signal transduction"/>
    <property type="evidence" value="ECO:0007669"/>
    <property type="project" value="TreeGrafter"/>
</dbReference>
<evidence type="ECO:0000256" key="4">
    <source>
        <dbReference type="ARBA" id="ARBA00022777"/>
    </source>
</evidence>
<evidence type="ECO:0000256" key="2">
    <source>
        <dbReference type="ARBA" id="ARBA00022679"/>
    </source>
</evidence>
<reference evidence="9" key="1">
    <citation type="submission" date="2021-02" db="EMBL/GenBank/DDBJ databases">
        <authorList>
            <person name="Nowell W R."/>
        </authorList>
    </citation>
    <scope>NUCLEOTIDE SEQUENCE</scope>
</reference>
<keyword evidence="5 6" id="KW-0067">ATP-binding</keyword>
<gene>
    <name evidence="9" type="ORF">EDS130_LOCUS7925</name>
</gene>
<dbReference type="PROSITE" id="PS00107">
    <property type="entry name" value="PROTEIN_KINASE_ATP"/>
    <property type="match status" value="1"/>
</dbReference>
<dbReference type="GO" id="GO:0005737">
    <property type="term" value="C:cytoplasm"/>
    <property type="evidence" value="ECO:0007669"/>
    <property type="project" value="TreeGrafter"/>
</dbReference>
<dbReference type="EMBL" id="CAJNOJ010000024">
    <property type="protein sequence ID" value="CAF0863340.1"/>
    <property type="molecule type" value="Genomic_DNA"/>
</dbReference>
<keyword evidence="2" id="KW-0808">Transferase</keyword>
<dbReference type="AlphaFoldDB" id="A0A813WX20"/>
<dbReference type="Proteomes" id="UP000663852">
    <property type="component" value="Unassembled WGS sequence"/>
</dbReference>
<dbReference type="PROSITE" id="PS50011">
    <property type="entry name" value="PROTEIN_KINASE_DOM"/>
    <property type="match status" value="1"/>
</dbReference>
<protein>
    <recommendedName>
        <fullName evidence="8">Protein kinase domain-containing protein</fullName>
    </recommendedName>
</protein>
<evidence type="ECO:0000256" key="3">
    <source>
        <dbReference type="ARBA" id="ARBA00022741"/>
    </source>
</evidence>
<dbReference type="FunFam" id="3.30.200.20:FF:000042">
    <property type="entry name" value="Aurora kinase A"/>
    <property type="match status" value="1"/>
</dbReference>
<feature type="compositionally biased region" description="Polar residues" evidence="7">
    <location>
        <begin position="49"/>
        <end position="75"/>
    </location>
</feature>
<evidence type="ECO:0000256" key="7">
    <source>
        <dbReference type="SAM" id="MobiDB-lite"/>
    </source>
</evidence>
<dbReference type="InterPro" id="IPR017441">
    <property type="entry name" value="Protein_kinase_ATP_BS"/>
</dbReference>
<feature type="binding site" evidence="6">
    <location>
        <position position="130"/>
    </location>
    <ligand>
        <name>ATP</name>
        <dbReference type="ChEBI" id="CHEBI:30616"/>
    </ligand>
</feature>
<dbReference type="OrthoDB" id="193931at2759"/>
<accession>A0A813WX20</accession>
<dbReference type="InterPro" id="IPR011009">
    <property type="entry name" value="Kinase-like_dom_sf"/>
</dbReference>
<feature type="compositionally biased region" description="Polar residues" evidence="7">
    <location>
        <begin position="388"/>
        <end position="419"/>
    </location>
</feature>
<feature type="compositionally biased region" description="Low complexity" evidence="7">
    <location>
        <begin position="634"/>
        <end position="646"/>
    </location>
</feature>
<feature type="compositionally biased region" description="Basic and acidic residues" evidence="7">
    <location>
        <begin position="18"/>
        <end position="29"/>
    </location>
</feature>
<evidence type="ECO:0000313" key="10">
    <source>
        <dbReference type="Proteomes" id="UP000663852"/>
    </source>
</evidence>
<organism evidence="9 10">
    <name type="scientific">Adineta ricciae</name>
    <name type="common">Rotifer</name>
    <dbReference type="NCBI Taxonomy" id="249248"/>
    <lineage>
        <taxon>Eukaryota</taxon>
        <taxon>Metazoa</taxon>
        <taxon>Spiralia</taxon>
        <taxon>Gnathifera</taxon>
        <taxon>Rotifera</taxon>
        <taxon>Eurotatoria</taxon>
        <taxon>Bdelloidea</taxon>
        <taxon>Adinetida</taxon>
        <taxon>Adinetidae</taxon>
        <taxon>Adineta</taxon>
    </lineage>
</organism>
<evidence type="ECO:0000259" key="8">
    <source>
        <dbReference type="PROSITE" id="PS50011"/>
    </source>
</evidence>
<dbReference type="PANTHER" id="PTHR24346:SF93">
    <property type="entry name" value="NUAK FAMILY SNF1-LIKE KINASE 1"/>
    <property type="match status" value="1"/>
</dbReference>
<dbReference type="InterPro" id="IPR000719">
    <property type="entry name" value="Prot_kinase_dom"/>
</dbReference>
<evidence type="ECO:0000256" key="1">
    <source>
        <dbReference type="ARBA" id="ARBA00022527"/>
    </source>
</evidence>
<comment type="caution">
    <text evidence="9">The sequence shown here is derived from an EMBL/GenBank/DDBJ whole genome shotgun (WGS) entry which is preliminary data.</text>
</comment>
<dbReference type="SUPFAM" id="SSF56112">
    <property type="entry name" value="Protein kinase-like (PK-like)"/>
    <property type="match status" value="2"/>
</dbReference>
<keyword evidence="4" id="KW-0418">Kinase</keyword>
<sequence>MAFGQISYQASTKRQRQRYPEQHRSRSYDDLLAEISNGGPPGSVRQRMRPTNWSSLGSLNSFGESTTTPPSSQEHTGSSGSNTNGSGQQRETLHSRFDFKQTLGKGTYGKVKLALDKRKNEQVAIKTIKKSRIENPHDLARIRREIDFMTSLNHPYIIRIKEVYESREKIILVMEYASGGELYDYLNRMKRIPESQARAIFRQIVSAVHFLHKNNIVHRDLKLENILIDHNGDIKLADFGLSNNWSPRRLLHTFCGSPLYASPEIVSGIPYYGPEVDCWSLGVLLYTLVYGSMPFQGGDYNRLVRNITSGEFIQPREQSGALGLIRKCLTVLPSKRFTVDDVAAHWWVNLGYKYPPVHYYLTPAMKKTGLFIPSHLPALTYNESNGNAVDSNSKTVSSSTPGFSHQSVHNGDTTDNSTKCRPLTNGYHSVPRTHRLNSNSERTSNSSRRTSKERHHDTTSSKYPPRAFSLIQYCLKPDANTRATTKDILRHDWLAHGPVLSIRLSTTTTSASQSIPDQPKTTDYDKIRLRPKSTIEKSLSPTNSLVELELHTSSFFDTARLRDKTSVNKDQQRRNRVSAIPIPTRYLSSNNNKTISSSLTRPVQRRPVSLTLDDQHSTDDTSTIHSITSRRSRQVGSPTTTTSGTTDQFQPQQYSIPAPSDTSRYRFSTELDSALNDLKATAGIYKYAPPKKSVAPSVFTTSTIKFAPAPLRRMNPLKDQEDSSSPSTAQLLNTLTSNSSCHVDDSINHATSTTNNNNRHSFLTSFELPTKYNPDKNHLLDDNNNFVSLKVYD</sequence>
<proteinExistence type="predicted"/>
<dbReference type="GO" id="GO:0000226">
    <property type="term" value="P:microtubule cytoskeleton organization"/>
    <property type="evidence" value="ECO:0007669"/>
    <property type="project" value="TreeGrafter"/>
</dbReference>
<feature type="compositionally biased region" description="Low complexity" evidence="7">
    <location>
        <begin position="76"/>
        <end position="87"/>
    </location>
</feature>
<feature type="compositionally biased region" description="Polar residues" evidence="7">
    <location>
        <begin position="647"/>
        <end position="662"/>
    </location>
</feature>
<feature type="region of interest" description="Disordered" evidence="7">
    <location>
        <begin position="585"/>
        <end position="663"/>
    </location>
</feature>
<dbReference type="InterPro" id="IPR008271">
    <property type="entry name" value="Ser/Thr_kinase_AS"/>
</dbReference>
<feature type="region of interest" description="Disordered" evidence="7">
    <location>
        <begin position="1"/>
        <end position="91"/>
    </location>
</feature>
<keyword evidence="1" id="KW-0723">Serine/threonine-protein kinase</keyword>
<evidence type="ECO:0000313" key="9">
    <source>
        <dbReference type="EMBL" id="CAF0863340.1"/>
    </source>
</evidence>
<dbReference type="FunFam" id="1.10.510.10:FF:000571">
    <property type="entry name" value="Maternal embryonic leucine zipper kinase"/>
    <property type="match status" value="1"/>
</dbReference>
<feature type="region of interest" description="Disordered" evidence="7">
    <location>
        <begin position="388"/>
        <end position="463"/>
    </location>
</feature>
<evidence type="ECO:0000256" key="6">
    <source>
        <dbReference type="PROSITE-ProRule" id="PRU10141"/>
    </source>
</evidence>
<dbReference type="Gene3D" id="1.10.510.10">
    <property type="entry name" value="Transferase(Phosphotransferase) domain 1"/>
    <property type="match status" value="2"/>
</dbReference>